<feature type="compositionally biased region" description="Basic and acidic residues" evidence="1">
    <location>
        <begin position="90"/>
        <end position="105"/>
    </location>
</feature>
<accession>A0A1G8YD33</accession>
<dbReference type="Proteomes" id="UP000199213">
    <property type="component" value="Unassembled WGS sequence"/>
</dbReference>
<name>A0A1G8YD33_ACTMZ</name>
<sequence>MGGQRHPATLCPGRIRTGNSASPPAGGAQHLLGGRGNFVRTCGVAGDADPQVTSADVHIAYLGTHDQRTGDQPLPQGQTCRQRGSSAGRCRGDGPRRRAADRECGGSRCFFGESSRTGSGPTGQGRCPWRDGDHQVDGTPYPSGSRGGTRRFRGDYGRVTPPEDGGDDRDRTGRGRPGRLVTRTAHRGEQSADPARGASGTGRIRRRLGAHRSPFGPGSTRLQSAADPAARALWSEISVHSSGSSSAG</sequence>
<organism evidence="2 3">
    <name type="scientific">Actinopolyspora mzabensis</name>
    <dbReference type="NCBI Taxonomy" id="995066"/>
    <lineage>
        <taxon>Bacteria</taxon>
        <taxon>Bacillati</taxon>
        <taxon>Actinomycetota</taxon>
        <taxon>Actinomycetes</taxon>
        <taxon>Actinopolysporales</taxon>
        <taxon>Actinopolysporaceae</taxon>
        <taxon>Actinopolyspora</taxon>
    </lineage>
</organism>
<evidence type="ECO:0000313" key="3">
    <source>
        <dbReference type="Proteomes" id="UP000199213"/>
    </source>
</evidence>
<feature type="region of interest" description="Disordered" evidence="1">
    <location>
        <begin position="66"/>
        <end position="229"/>
    </location>
</feature>
<gene>
    <name evidence="2" type="ORF">SAMN04487820_103363</name>
</gene>
<dbReference type="AlphaFoldDB" id="A0A1G8YD33"/>
<feature type="compositionally biased region" description="Polar residues" evidence="1">
    <location>
        <begin position="75"/>
        <end position="85"/>
    </location>
</feature>
<keyword evidence="3" id="KW-1185">Reference proteome</keyword>
<dbReference type="EMBL" id="FNFM01000003">
    <property type="protein sequence ID" value="SDK00135.1"/>
    <property type="molecule type" value="Genomic_DNA"/>
</dbReference>
<evidence type="ECO:0000313" key="2">
    <source>
        <dbReference type="EMBL" id="SDK00135.1"/>
    </source>
</evidence>
<evidence type="ECO:0000256" key="1">
    <source>
        <dbReference type="SAM" id="MobiDB-lite"/>
    </source>
</evidence>
<feature type="region of interest" description="Disordered" evidence="1">
    <location>
        <begin position="1"/>
        <end position="32"/>
    </location>
</feature>
<protein>
    <submittedName>
        <fullName evidence="2">Uncharacterized protein</fullName>
    </submittedName>
</protein>
<proteinExistence type="predicted"/>
<reference evidence="3" key="1">
    <citation type="submission" date="2016-10" db="EMBL/GenBank/DDBJ databases">
        <authorList>
            <person name="Varghese N."/>
            <person name="Submissions S."/>
        </authorList>
    </citation>
    <scope>NUCLEOTIDE SEQUENCE [LARGE SCALE GENOMIC DNA]</scope>
    <source>
        <strain evidence="3">DSM 45460</strain>
    </source>
</reference>